<proteinExistence type="inferred from homology"/>
<dbReference type="RefSeq" id="WP_119539603.1">
    <property type="nucleotide sequence ID" value="NZ_QYRN01000004.1"/>
</dbReference>
<comment type="subcellular location">
    <subcellularLocation>
        <location evidence="1 7">Cell inner membrane</location>
        <topology evidence="1 7">Multi-pass membrane protein</topology>
    </subcellularLocation>
</comment>
<dbReference type="NCBIfam" id="TIGR00786">
    <property type="entry name" value="dctM"/>
    <property type="match status" value="1"/>
</dbReference>
<comment type="similarity">
    <text evidence="7">Belongs to the TRAP transporter large permease family.</text>
</comment>
<evidence type="ECO:0000256" key="4">
    <source>
        <dbReference type="ARBA" id="ARBA00022692"/>
    </source>
</evidence>
<comment type="function">
    <text evidence="7">Part of the tripartite ATP-independent periplasmic (TRAP) transport system.</text>
</comment>
<keyword evidence="2" id="KW-1003">Cell membrane</keyword>
<dbReference type="GO" id="GO:0005886">
    <property type="term" value="C:plasma membrane"/>
    <property type="evidence" value="ECO:0007669"/>
    <property type="project" value="UniProtKB-SubCell"/>
</dbReference>
<evidence type="ECO:0000256" key="1">
    <source>
        <dbReference type="ARBA" id="ARBA00004429"/>
    </source>
</evidence>
<feature type="transmembrane region" description="Helical" evidence="7">
    <location>
        <begin position="168"/>
        <end position="194"/>
    </location>
</feature>
<feature type="domain" description="TRAP C4-dicarboxylate transport system permease DctM subunit" evidence="8">
    <location>
        <begin position="7"/>
        <end position="418"/>
    </location>
</feature>
<dbReference type="AlphaFoldDB" id="A0A3A1WNH9"/>
<keyword evidence="6 7" id="KW-0472">Membrane</keyword>
<dbReference type="InterPro" id="IPR010656">
    <property type="entry name" value="DctM"/>
</dbReference>
<dbReference type="PIRSF" id="PIRSF006066">
    <property type="entry name" value="HI0050"/>
    <property type="match status" value="1"/>
</dbReference>
<keyword evidence="3 7" id="KW-0997">Cell inner membrane</keyword>
<protein>
    <recommendedName>
        <fullName evidence="7">TRAP transporter large permease protein</fullName>
    </recommendedName>
</protein>
<feature type="transmembrane region" description="Helical" evidence="7">
    <location>
        <begin position="270"/>
        <end position="294"/>
    </location>
</feature>
<evidence type="ECO:0000256" key="3">
    <source>
        <dbReference type="ARBA" id="ARBA00022519"/>
    </source>
</evidence>
<accession>A0A3A1WNH9</accession>
<dbReference type="OrthoDB" id="7912553at2"/>
<dbReference type="GO" id="GO:0022857">
    <property type="term" value="F:transmembrane transporter activity"/>
    <property type="evidence" value="ECO:0007669"/>
    <property type="project" value="UniProtKB-UniRule"/>
</dbReference>
<evidence type="ECO:0000313" key="9">
    <source>
        <dbReference type="EMBL" id="RIY01423.1"/>
    </source>
</evidence>
<gene>
    <name evidence="9" type="ORF">D3218_08690</name>
</gene>
<dbReference type="PANTHER" id="PTHR33362:SF2">
    <property type="entry name" value="TRAP TRANSPORTER LARGE PERMEASE PROTEIN"/>
    <property type="match status" value="1"/>
</dbReference>
<feature type="transmembrane region" description="Helical" evidence="7">
    <location>
        <begin position="306"/>
        <end position="327"/>
    </location>
</feature>
<dbReference type="Proteomes" id="UP000265750">
    <property type="component" value="Unassembled WGS sequence"/>
</dbReference>
<feature type="transmembrane region" description="Helical" evidence="7">
    <location>
        <begin position="360"/>
        <end position="386"/>
    </location>
</feature>
<evidence type="ECO:0000259" key="8">
    <source>
        <dbReference type="Pfam" id="PF06808"/>
    </source>
</evidence>
<feature type="transmembrane region" description="Helical" evidence="7">
    <location>
        <begin position="136"/>
        <end position="162"/>
    </location>
</feature>
<comment type="caution">
    <text evidence="7">Lacks conserved residue(s) required for the propagation of feature annotation.</text>
</comment>
<comment type="subunit">
    <text evidence="7">The complex comprises the extracytoplasmic solute receptor protein and the two transmembrane proteins.</text>
</comment>
<feature type="transmembrane region" description="Helical" evidence="7">
    <location>
        <begin position="398"/>
        <end position="418"/>
    </location>
</feature>
<evidence type="ECO:0000256" key="7">
    <source>
        <dbReference type="RuleBase" id="RU369079"/>
    </source>
</evidence>
<evidence type="ECO:0000256" key="5">
    <source>
        <dbReference type="ARBA" id="ARBA00022989"/>
    </source>
</evidence>
<keyword evidence="4 7" id="KW-0812">Transmembrane</keyword>
<feature type="transmembrane region" description="Helical" evidence="7">
    <location>
        <begin position="215"/>
        <end position="236"/>
    </location>
</feature>
<feature type="transmembrane region" description="Helical" evidence="7">
    <location>
        <begin position="242"/>
        <end position="258"/>
    </location>
</feature>
<sequence length="428" mass="44522">MTTFVLFAAFLLCLGIGMPILWAMGFSTVAALAFGDLSMPAAWLSQQVLRGADSIYLAAIPLFLFSGELMNRGGLTRRLISLADYLFGRFTGGLGFVNVATAFVYGGISGSATADTSAVAKLMIPAMESQGYPRSYAAAITAASGTLGIIVPPSVIFILYGVLTNTSIGGLFLAGVVPGAVIAVAFLVTSWIIAKRNGYHGRTSDKTFRQFLQDVLYALPALAMPFFIIGTILSGLATATEAAALSVVYALAAGGLVYRELTWKEVGHALVETVSGTGAVMLIVAIATPFAWILTVEQLPHAVSGLIETAGAGPVGTVAMVILILLFVGTWLDLGPALIILAPILAPVLSQAGLQPFQIGVLFTVALGVGLYTPPVGTNLFVVCNVGRVEIGAVTRQLVPFWIASLVVLVLLAAFPALSEWLPGLLGN</sequence>
<evidence type="ECO:0000256" key="2">
    <source>
        <dbReference type="ARBA" id="ARBA00022475"/>
    </source>
</evidence>
<keyword evidence="7" id="KW-0813">Transport</keyword>
<keyword evidence="5 7" id="KW-1133">Transmembrane helix</keyword>
<feature type="transmembrane region" description="Helical" evidence="7">
    <location>
        <begin position="103"/>
        <end position="124"/>
    </location>
</feature>
<comment type="caution">
    <text evidence="9">The sequence shown here is derived from an EMBL/GenBank/DDBJ whole genome shotgun (WGS) entry which is preliminary data.</text>
</comment>
<dbReference type="Pfam" id="PF06808">
    <property type="entry name" value="DctM"/>
    <property type="match status" value="1"/>
</dbReference>
<name>A0A3A1WNH9_9HYPH</name>
<evidence type="ECO:0000313" key="10">
    <source>
        <dbReference type="Proteomes" id="UP000265750"/>
    </source>
</evidence>
<keyword evidence="10" id="KW-1185">Reference proteome</keyword>
<dbReference type="InterPro" id="IPR004681">
    <property type="entry name" value="TRAP_DctM"/>
</dbReference>
<feature type="transmembrane region" description="Helical" evidence="7">
    <location>
        <begin position="334"/>
        <end position="354"/>
    </location>
</feature>
<reference evidence="10" key="1">
    <citation type="submission" date="2018-09" db="EMBL/GenBank/DDBJ databases">
        <authorList>
            <person name="Tuo L."/>
        </authorList>
    </citation>
    <scope>NUCLEOTIDE SEQUENCE [LARGE SCALE GENOMIC DNA]</scope>
    <source>
        <strain evidence="10">M2BS4Y-1</strain>
    </source>
</reference>
<dbReference type="EMBL" id="QYRN01000004">
    <property type="protein sequence ID" value="RIY01423.1"/>
    <property type="molecule type" value="Genomic_DNA"/>
</dbReference>
<organism evidence="9 10">
    <name type="scientific">Aureimonas flava</name>
    <dbReference type="NCBI Taxonomy" id="2320271"/>
    <lineage>
        <taxon>Bacteria</taxon>
        <taxon>Pseudomonadati</taxon>
        <taxon>Pseudomonadota</taxon>
        <taxon>Alphaproteobacteria</taxon>
        <taxon>Hyphomicrobiales</taxon>
        <taxon>Aurantimonadaceae</taxon>
        <taxon>Aureimonas</taxon>
    </lineage>
</organism>
<evidence type="ECO:0000256" key="6">
    <source>
        <dbReference type="ARBA" id="ARBA00023136"/>
    </source>
</evidence>
<dbReference type="PANTHER" id="PTHR33362">
    <property type="entry name" value="SIALIC ACID TRAP TRANSPORTER PERMEASE PROTEIN SIAT-RELATED"/>
    <property type="match status" value="1"/>
</dbReference>